<comment type="caution">
    <text evidence="1">The sequence shown here is derived from an EMBL/GenBank/DDBJ whole genome shotgun (WGS) entry which is preliminary data.</text>
</comment>
<evidence type="ECO:0000313" key="2">
    <source>
        <dbReference type="Proteomes" id="UP000790709"/>
    </source>
</evidence>
<gene>
    <name evidence="1" type="ORF">BV22DRAFT_514413</name>
</gene>
<name>A0ACB8BIG1_9AGAM</name>
<sequence>MAIGQANGLQTLGTFSYGCCRYSLCGYMVFQYRIKAQPLCRSCSAQNKATSLTMHTTLQYNAHSLSHSSSFTSITTESKRNRPATPARSGTTEGPHHARLQPQQWLAAARESTELFKKNGSPLPLIWILVEDNQIPANAVPFEHDRSGNPLFIARALIEGELHIGKAGPQLGGSALISYGGRDRPISKYEVLVCASQLRWGISEQPKSHCNYSQGTVVLTQQHSQFSEHLTCHRQQTQTLRVEDISRVIPDKVNNPREEGLKRLARIKTVILVDDSFSMEGTLWAQAREALGGVVDLANKYGSKGIDLFFLHQDGYEPNLKTKREVESIFDHTVPNGEDTPTAFKLEQIINHYLPFLEAKNSTHEPITVIVLTDGVATDHEDLPARIVEAAHRLENHKIGEEMFGIQFVQIGDDAEAADALNELDDGLAERYNIRDIVDATPFNSSQGAFDTEYMLKILLGSINKDLDNGLRAPQPLVPALATSLQGRQTEGLSRLADVKTVILVDDSFSMADGDRWTQARQALAEVADLVSTYGSKGIDLFFLHQTAFHSNVKV</sequence>
<organism evidence="1 2">
    <name type="scientific">Leucogyrophana mollusca</name>
    <dbReference type="NCBI Taxonomy" id="85980"/>
    <lineage>
        <taxon>Eukaryota</taxon>
        <taxon>Fungi</taxon>
        <taxon>Dikarya</taxon>
        <taxon>Basidiomycota</taxon>
        <taxon>Agaricomycotina</taxon>
        <taxon>Agaricomycetes</taxon>
        <taxon>Agaricomycetidae</taxon>
        <taxon>Boletales</taxon>
        <taxon>Boletales incertae sedis</taxon>
        <taxon>Leucogyrophana</taxon>
    </lineage>
</organism>
<protein>
    <submittedName>
        <fullName evidence="1">Uncharacterized protein</fullName>
    </submittedName>
</protein>
<proteinExistence type="predicted"/>
<dbReference type="EMBL" id="MU266427">
    <property type="protein sequence ID" value="KAH7924323.1"/>
    <property type="molecule type" value="Genomic_DNA"/>
</dbReference>
<reference evidence="1" key="1">
    <citation type="journal article" date="2021" name="New Phytol.">
        <title>Evolutionary innovations through gain and loss of genes in the ectomycorrhizal Boletales.</title>
        <authorList>
            <person name="Wu G."/>
            <person name="Miyauchi S."/>
            <person name="Morin E."/>
            <person name="Kuo A."/>
            <person name="Drula E."/>
            <person name="Varga T."/>
            <person name="Kohler A."/>
            <person name="Feng B."/>
            <person name="Cao Y."/>
            <person name="Lipzen A."/>
            <person name="Daum C."/>
            <person name="Hundley H."/>
            <person name="Pangilinan J."/>
            <person name="Johnson J."/>
            <person name="Barry K."/>
            <person name="LaButti K."/>
            <person name="Ng V."/>
            <person name="Ahrendt S."/>
            <person name="Min B."/>
            <person name="Choi I.G."/>
            <person name="Park H."/>
            <person name="Plett J.M."/>
            <person name="Magnuson J."/>
            <person name="Spatafora J.W."/>
            <person name="Nagy L.G."/>
            <person name="Henrissat B."/>
            <person name="Grigoriev I.V."/>
            <person name="Yang Z.L."/>
            <person name="Xu J."/>
            <person name="Martin F.M."/>
        </authorList>
    </citation>
    <scope>NUCLEOTIDE SEQUENCE</scope>
    <source>
        <strain evidence="1">KUC20120723A-06</strain>
    </source>
</reference>
<keyword evidence="2" id="KW-1185">Reference proteome</keyword>
<accession>A0ACB8BIG1</accession>
<dbReference type="Proteomes" id="UP000790709">
    <property type="component" value="Unassembled WGS sequence"/>
</dbReference>
<evidence type="ECO:0000313" key="1">
    <source>
        <dbReference type="EMBL" id="KAH7924323.1"/>
    </source>
</evidence>